<gene>
    <name evidence="2" type="ORF">FPZ44_03775</name>
</gene>
<feature type="coiled-coil region" evidence="1">
    <location>
        <begin position="138"/>
        <end position="165"/>
    </location>
</feature>
<sequence length="194" mass="21456">MTENQTKVQQTLATLQETYGAEAMKAAAEAMLGRLQATRQLPAEFHKMLSPQSLDQTAYSLDASIDDILAKGLAREAAYGNKGDLLKEKSKLETEIKIVEAQAIMDGLSPDGKTITWKGVKYPFSNDLTRDAFRYNVSQEQRSRLAEVEGELRALEIEALKARDGWETVVQASETARSKAHVQAELLNWLAGGR</sequence>
<dbReference type="AlphaFoldDB" id="A0A559IXC8"/>
<keyword evidence="3" id="KW-1185">Reference proteome</keyword>
<protein>
    <submittedName>
        <fullName evidence="2">Uncharacterized protein</fullName>
    </submittedName>
</protein>
<evidence type="ECO:0000313" key="3">
    <source>
        <dbReference type="Proteomes" id="UP000318102"/>
    </source>
</evidence>
<dbReference type="OrthoDB" id="9803988at2"/>
<comment type="caution">
    <text evidence="2">The sequence shown here is derived from an EMBL/GenBank/DDBJ whole genome shotgun (WGS) entry which is preliminary data.</text>
</comment>
<accession>A0A559IXC8</accession>
<reference evidence="2 3" key="1">
    <citation type="submission" date="2019-07" db="EMBL/GenBank/DDBJ databases">
        <authorList>
            <person name="Kim J."/>
        </authorList>
    </citation>
    <scope>NUCLEOTIDE SEQUENCE [LARGE SCALE GENOMIC DNA]</scope>
    <source>
        <strain evidence="2 3">N4</strain>
    </source>
</reference>
<name>A0A559IXC8_9BACL</name>
<evidence type="ECO:0000256" key="1">
    <source>
        <dbReference type="SAM" id="Coils"/>
    </source>
</evidence>
<organism evidence="2 3">
    <name type="scientific">Paenibacillus agilis</name>
    <dbReference type="NCBI Taxonomy" id="3020863"/>
    <lineage>
        <taxon>Bacteria</taxon>
        <taxon>Bacillati</taxon>
        <taxon>Bacillota</taxon>
        <taxon>Bacilli</taxon>
        <taxon>Bacillales</taxon>
        <taxon>Paenibacillaceae</taxon>
        <taxon>Paenibacillus</taxon>
    </lineage>
</organism>
<proteinExistence type="predicted"/>
<keyword evidence="1" id="KW-0175">Coiled coil</keyword>
<dbReference type="Proteomes" id="UP000318102">
    <property type="component" value="Unassembled WGS sequence"/>
</dbReference>
<dbReference type="EMBL" id="VNJK01000001">
    <property type="protein sequence ID" value="TVX92256.1"/>
    <property type="molecule type" value="Genomic_DNA"/>
</dbReference>
<evidence type="ECO:0000313" key="2">
    <source>
        <dbReference type="EMBL" id="TVX92256.1"/>
    </source>
</evidence>
<dbReference type="RefSeq" id="WP_144987540.1">
    <property type="nucleotide sequence ID" value="NZ_VNJK01000001.1"/>
</dbReference>